<proteinExistence type="inferred from homology"/>
<comment type="similarity">
    <text evidence="5">Belongs to the protein kinase superfamily.</text>
</comment>
<dbReference type="Pfam" id="PF00069">
    <property type="entry name" value="Pkinase"/>
    <property type="match status" value="1"/>
</dbReference>
<feature type="region of interest" description="Disordered" evidence="6">
    <location>
        <begin position="313"/>
        <end position="442"/>
    </location>
</feature>
<evidence type="ECO:0000256" key="4">
    <source>
        <dbReference type="PROSITE-ProRule" id="PRU10141"/>
    </source>
</evidence>
<dbReference type="InterPro" id="IPR008271">
    <property type="entry name" value="Ser/Thr_kinase_AS"/>
</dbReference>
<evidence type="ECO:0000256" key="3">
    <source>
        <dbReference type="ARBA" id="ARBA00022840"/>
    </source>
</evidence>
<dbReference type="Proteomes" id="UP001367676">
    <property type="component" value="Unassembled WGS sequence"/>
</dbReference>
<dbReference type="PROSITE" id="PS00108">
    <property type="entry name" value="PROTEIN_KINASE_ST"/>
    <property type="match status" value="1"/>
</dbReference>
<dbReference type="GO" id="GO:0004674">
    <property type="term" value="F:protein serine/threonine kinase activity"/>
    <property type="evidence" value="ECO:0007669"/>
    <property type="project" value="UniProtKB-KW"/>
</dbReference>
<protein>
    <recommendedName>
        <fullName evidence="1">non-specific serine/threonine protein kinase</fullName>
        <ecNumber evidence="1">2.7.11.1</ecNumber>
    </recommendedName>
</protein>
<evidence type="ECO:0000256" key="1">
    <source>
        <dbReference type="ARBA" id="ARBA00012513"/>
    </source>
</evidence>
<dbReference type="SUPFAM" id="SSF56112">
    <property type="entry name" value="Protein kinase-like (PK-like)"/>
    <property type="match status" value="1"/>
</dbReference>
<sequence length="442" mass="49891">MADKRRGRKKALVKLPKGTLLTDISKVQWEVLDPIGEGGFGVIYSTKRVNDSVRNEYAVKVEPYDNGPMFVERNYFIRCLKPEMLEKYRREHKLSFLGLPKYISGGTHNTNNVSTRFLVMERFGENIDSRLKASTKINIDLLGTFCSQIVDSLMYIHDTGYVHMDIKPENLLLKYNSKGDQVYLIDFGVIEKCTTDSELKPDKKKQHNGTLLYSSRDSHLGVGTKRGDLEVLGYNILRWLDVELPWTADIKTPTVVQEKKITFMETLPPQVLDKVPAHIIEFLKYVSKLKHDEVPDYAFVKSLLTGKVVSTKSIVSTSKSSRQNNALSPSSKRGRSKTPPSAKKKSGAKLSTRQSKSVKRVKPVENDTENVESSPSTSKTSRKNDALSPSSKRVRSKTPPSTKKKSGAKSSTRQSNSVKRVKPVENGTKIVENKVRRTRRRV</sequence>
<keyword evidence="5" id="KW-0723">Serine/threonine-protein kinase</keyword>
<feature type="domain" description="Protein kinase" evidence="7">
    <location>
        <begin position="29"/>
        <end position="304"/>
    </location>
</feature>
<evidence type="ECO:0000256" key="6">
    <source>
        <dbReference type="SAM" id="MobiDB-lite"/>
    </source>
</evidence>
<evidence type="ECO:0000313" key="8">
    <source>
        <dbReference type="EMBL" id="KAK7601381.1"/>
    </source>
</evidence>
<comment type="caution">
    <text evidence="8">The sequence shown here is derived from an EMBL/GenBank/DDBJ whole genome shotgun (WGS) entry which is preliminary data.</text>
</comment>
<dbReference type="PROSITE" id="PS50011">
    <property type="entry name" value="PROTEIN_KINASE_DOM"/>
    <property type="match status" value="1"/>
</dbReference>
<feature type="compositionally biased region" description="Polar residues" evidence="6">
    <location>
        <begin position="322"/>
        <end position="331"/>
    </location>
</feature>
<keyword evidence="5" id="KW-0808">Transferase</keyword>
<dbReference type="AlphaFoldDB" id="A0AAN9TR70"/>
<keyword evidence="3 4" id="KW-0067">ATP-binding</keyword>
<organism evidence="8 9">
    <name type="scientific">Parthenolecanium corni</name>
    <dbReference type="NCBI Taxonomy" id="536013"/>
    <lineage>
        <taxon>Eukaryota</taxon>
        <taxon>Metazoa</taxon>
        <taxon>Ecdysozoa</taxon>
        <taxon>Arthropoda</taxon>
        <taxon>Hexapoda</taxon>
        <taxon>Insecta</taxon>
        <taxon>Pterygota</taxon>
        <taxon>Neoptera</taxon>
        <taxon>Paraneoptera</taxon>
        <taxon>Hemiptera</taxon>
        <taxon>Sternorrhyncha</taxon>
        <taxon>Coccoidea</taxon>
        <taxon>Coccidae</taxon>
        <taxon>Parthenolecanium</taxon>
    </lineage>
</organism>
<reference evidence="8 9" key="1">
    <citation type="submission" date="2024-03" db="EMBL/GenBank/DDBJ databases">
        <title>Adaptation during the transition from Ophiocordyceps entomopathogen to insect associate is accompanied by gene loss and intensified selection.</title>
        <authorList>
            <person name="Ward C.M."/>
            <person name="Onetto C.A."/>
            <person name="Borneman A.R."/>
        </authorList>
    </citation>
    <scope>NUCLEOTIDE SEQUENCE [LARGE SCALE GENOMIC DNA]</scope>
    <source>
        <strain evidence="8">AWRI1</strain>
        <tissue evidence="8">Single Adult Female</tissue>
    </source>
</reference>
<dbReference type="Gene3D" id="1.10.510.10">
    <property type="entry name" value="Transferase(Phosphotransferase) domain 1"/>
    <property type="match status" value="1"/>
</dbReference>
<dbReference type="InterPro" id="IPR000719">
    <property type="entry name" value="Prot_kinase_dom"/>
</dbReference>
<gene>
    <name evidence="8" type="ORF">V9T40_008822</name>
</gene>
<dbReference type="InterPro" id="IPR011009">
    <property type="entry name" value="Kinase-like_dom_sf"/>
</dbReference>
<dbReference type="PANTHER" id="PTHR11909">
    <property type="entry name" value="CASEIN KINASE-RELATED"/>
    <property type="match status" value="1"/>
</dbReference>
<name>A0AAN9TR70_9HEMI</name>
<evidence type="ECO:0000256" key="5">
    <source>
        <dbReference type="RuleBase" id="RU000304"/>
    </source>
</evidence>
<dbReference type="InterPro" id="IPR017441">
    <property type="entry name" value="Protein_kinase_ATP_BS"/>
</dbReference>
<dbReference type="GO" id="GO:0005524">
    <property type="term" value="F:ATP binding"/>
    <property type="evidence" value="ECO:0007669"/>
    <property type="project" value="UniProtKB-UniRule"/>
</dbReference>
<feature type="compositionally biased region" description="Basic residues" evidence="6">
    <location>
        <begin position="332"/>
        <end position="347"/>
    </location>
</feature>
<dbReference type="PROSITE" id="PS00107">
    <property type="entry name" value="PROTEIN_KINASE_ATP"/>
    <property type="match status" value="1"/>
</dbReference>
<feature type="binding site" evidence="4">
    <location>
        <position position="60"/>
    </location>
    <ligand>
        <name>ATP</name>
        <dbReference type="ChEBI" id="CHEBI:30616"/>
    </ligand>
</feature>
<keyword evidence="9" id="KW-1185">Reference proteome</keyword>
<evidence type="ECO:0000313" key="9">
    <source>
        <dbReference type="Proteomes" id="UP001367676"/>
    </source>
</evidence>
<dbReference type="SMART" id="SM00220">
    <property type="entry name" value="S_TKc"/>
    <property type="match status" value="1"/>
</dbReference>
<feature type="compositionally biased region" description="Basic residues" evidence="6">
    <location>
        <begin position="392"/>
        <end position="407"/>
    </location>
</feature>
<evidence type="ECO:0000256" key="2">
    <source>
        <dbReference type="ARBA" id="ARBA00022741"/>
    </source>
</evidence>
<dbReference type="EMBL" id="JBBCAQ010000010">
    <property type="protein sequence ID" value="KAK7601381.1"/>
    <property type="molecule type" value="Genomic_DNA"/>
</dbReference>
<keyword evidence="2 4" id="KW-0547">Nucleotide-binding</keyword>
<keyword evidence="5" id="KW-0418">Kinase</keyword>
<accession>A0AAN9TR70</accession>
<evidence type="ECO:0000259" key="7">
    <source>
        <dbReference type="PROSITE" id="PS50011"/>
    </source>
</evidence>
<dbReference type="InterPro" id="IPR050235">
    <property type="entry name" value="CK1_Ser-Thr_kinase"/>
</dbReference>
<dbReference type="EC" id="2.7.11.1" evidence="1"/>